<evidence type="ECO:0000256" key="6">
    <source>
        <dbReference type="HAMAP-Rule" id="MF_00867"/>
    </source>
</evidence>
<dbReference type="SMART" id="SM00393">
    <property type="entry name" value="R3H"/>
    <property type="match status" value="1"/>
</dbReference>
<comment type="subunit">
    <text evidence="6">Forms a complex with KhpA.</text>
</comment>
<dbReference type="PANTHER" id="PTHR35800:SF1">
    <property type="entry name" value="RNA-BINDING PROTEIN KHPB"/>
    <property type="match status" value="1"/>
</dbReference>
<feature type="region of interest" description="Jag_N domain" evidence="6">
    <location>
        <begin position="5"/>
        <end position="55"/>
    </location>
</feature>
<comment type="caution">
    <text evidence="8">The sequence shown here is derived from an EMBL/GenBank/DDBJ whole genome shotgun (WGS) entry which is preliminary data.</text>
</comment>
<dbReference type="Proteomes" id="UP001224418">
    <property type="component" value="Unassembled WGS sequence"/>
</dbReference>
<dbReference type="Gene3D" id="3.30.1370.50">
    <property type="entry name" value="R3H-like domain"/>
    <property type="match status" value="1"/>
</dbReference>
<keyword evidence="5 6" id="KW-0961">Cell wall biogenesis/degradation</keyword>
<dbReference type="Pfam" id="PF01424">
    <property type="entry name" value="R3H"/>
    <property type="match status" value="1"/>
</dbReference>
<organism evidence="8 9">
    <name type="scientific">Hathewaya limosa</name>
    <name type="common">Clostridium limosum</name>
    <dbReference type="NCBI Taxonomy" id="1536"/>
    <lineage>
        <taxon>Bacteria</taxon>
        <taxon>Bacillati</taxon>
        <taxon>Bacillota</taxon>
        <taxon>Clostridia</taxon>
        <taxon>Eubacteriales</taxon>
        <taxon>Clostridiaceae</taxon>
        <taxon>Hathewaya</taxon>
    </lineage>
</organism>
<gene>
    <name evidence="6" type="primary">khpB</name>
    <name evidence="6" type="synonym">eloR</name>
    <name evidence="8" type="ORF">QOZ93_000451</name>
</gene>
<evidence type="ECO:0000256" key="3">
    <source>
        <dbReference type="ARBA" id="ARBA00022960"/>
    </source>
</evidence>
<dbReference type="InterPro" id="IPR036867">
    <property type="entry name" value="R3H_dom_sf"/>
</dbReference>
<dbReference type="Pfam" id="PF14804">
    <property type="entry name" value="Jag_N"/>
    <property type="match status" value="1"/>
</dbReference>
<evidence type="ECO:0000256" key="5">
    <source>
        <dbReference type="ARBA" id="ARBA00023316"/>
    </source>
</evidence>
<dbReference type="HAMAP" id="MF_00867">
    <property type="entry name" value="KhpB"/>
    <property type="match status" value="1"/>
</dbReference>
<evidence type="ECO:0000313" key="9">
    <source>
        <dbReference type="Proteomes" id="UP001224418"/>
    </source>
</evidence>
<comment type="subcellular location">
    <subcellularLocation>
        <location evidence="6">Cytoplasm</location>
    </subcellularLocation>
</comment>
<comment type="function">
    <text evidence="6">A probable RNA chaperone. Forms a complex with KhpA which binds to cellular RNA and controls its expression. Plays a role in peptidoglycan (PG) homeostasis and cell length regulation.</text>
</comment>
<accession>A0ABU0JNT6</accession>
<protein>
    <recommendedName>
        <fullName evidence="6">RNA-binding protein KhpB</fullName>
    </recommendedName>
    <alternativeName>
        <fullName evidence="6">RNA-binding protein EloR</fullName>
    </alternativeName>
</protein>
<dbReference type="Gene3D" id="3.30.300.20">
    <property type="match status" value="1"/>
</dbReference>
<keyword evidence="9" id="KW-1185">Reference proteome</keyword>
<comment type="domain">
    <text evidence="6">Has an N-terminal Jag-N domain and 2 RNA-binding domains (KH and R3H).</text>
</comment>
<dbReference type="CDD" id="cd02414">
    <property type="entry name" value="KH-II_Jag"/>
    <property type="match status" value="1"/>
</dbReference>
<reference evidence="8 9" key="1">
    <citation type="submission" date="2023-07" db="EMBL/GenBank/DDBJ databases">
        <title>Genomic Encyclopedia of Type Strains, Phase IV (KMG-IV): sequencing the most valuable type-strain genomes for metagenomic binning, comparative biology and taxonomic classification.</title>
        <authorList>
            <person name="Goeker M."/>
        </authorList>
    </citation>
    <scope>NUCLEOTIDE SEQUENCE [LARGE SCALE GENOMIC DNA]</scope>
    <source>
        <strain evidence="8 9">DSM 1400</strain>
    </source>
</reference>
<dbReference type="InterPro" id="IPR032782">
    <property type="entry name" value="KhpB_N"/>
</dbReference>
<dbReference type="PANTHER" id="PTHR35800">
    <property type="entry name" value="PROTEIN JAG"/>
    <property type="match status" value="1"/>
</dbReference>
<dbReference type="Gene3D" id="3.30.30.80">
    <property type="entry name" value="probable RNA-binding protein from clostridium symbiosum atcc 14940"/>
    <property type="match status" value="1"/>
</dbReference>
<dbReference type="NCBIfam" id="NF041568">
    <property type="entry name" value="Jag_EloR"/>
    <property type="match status" value="1"/>
</dbReference>
<dbReference type="InterPro" id="IPR039247">
    <property type="entry name" value="KhpB"/>
</dbReference>
<dbReference type="EMBL" id="JAUSWN010000002">
    <property type="protein sequence ID" value="MDQ0478742.1"/>
    <property type="molecule type" value="Genomic_DNA"/>
</dbReference>
<keyword evidence="4 6" id="KW-0143">Chaperone</keyword>
<dbReference type="Pfam" id="PF13083">
    <property type="entry name" value="KH_KhpA-B"/>
    <property type="match status" value="1"/>
</dbReference>
<dbReference type="PROSITE" id="PS51061">
    <property type="entry name" value="R3H"/>
    <property type="match status" value="1"/>
</dbReference>
<evidence type="ECO:0000256" key="2">
    <source>
        <dbReference type="ARBA" id="ARBA00022884"/>
    </source>
</evidence>
<feature type="domain" description="R3H" evidence="7">
    <location>
        <begin position="141"/>
        <end position="207"/>
    </location>
</feature>
<dbReference type="RefSeq" id="WP_111944441.1">
    <property type="nucleotide sequence ID" value="NZ_BAAACJ010000008.1"/>
</dbReference>
<evidence type="ECO:0000313" key="8">
    <source>
        <dbReference type="EMBL" id="MDQ0478742.1"/>
    </source>
</evidence>
<keyword evidence="2 6" id="KW-0694">RNA-binding</keyword>
<sequence>MKTLEITGKNVEEAIEKALIQLDTTKDKVEIEVIEKGCKGFLNILGTKLAKIKVTLKKDFQKEAREFLENVLKSMNIEATIDIKETEDNLYINLNGNDMGILIGYRGETLDALQYLVSLSVNKGMEEGYKRITLDTEGYRKKREETLIRLADKLAKKVKNYGKTVKLEPMNPYERRIIHSELQDNPYVKTYSEGDEPFRRVVIELKKKA</sequence>
<dbReference type="SUPFAM" id="SSF82708">
    <property type="entry name" value="R3H domain"/>
    <property type="match status" value="1"/>
</dbReference>
<keyword evidence="1 6" id="KW-0963">Cytoplasm</keyword>
<comment type="similarity">
    <text evidence="6">Belongs to the KhpB RNA-binding protein family.</text>
</comment>
<dbReference type="InterPro" id="IPR034079">
    <property type="entry name" value="R3H_KhpB"/>
</dbReference>
<name>A0ABU0JNT6_HATLI</name>
<dbReference type="InterPro" id="IPR038008">
    <property type="entry name" value="Jag_KH"/>
</dbReference>
<keyword evidence="3 6" id="KW-0133">Cell shape</keyword>
<evidence type="ECO:0000259" key="7">
    <source>
        <dbReference type="PROSITE" id="PS51061"/>
    </source>
</evidence>
<dbReference type="InterPro" id="IPR001374">
    <property type="entry name" value="R3H_dom"/>
</dbReference>
<evidence type="ECO:0000256" key="4">
    <source>
        <dbReference type="ARBA" id="ARBA00023186"/>
    </source>
</evidence>
<proteinExistence type="inferred from homology"/>
<dbReference type="InterPro" id="IPR038247">
    <property type="entry name" value="Jag_N_dom_sf"/>
</dbReference>
<dbReference type="InterPro" id="IPR015946">
    <property type="entry name" value="KH_dom-like_a/b"/>
</dbReference>
<dbReference type="SMART" id="SM01245">
    <property type="entry name" value="Jag_N"/>
    <property type="match status" value="1"/>
</dbReference>
<evidence type="ECO:0000256" key="1">
    <source>
        <dbReference type="ARBA" id="ARBA00022490"/>
    </source>
</evidence>
<dbReference type="CDD" id="cd02644">
    <property type="entry name" value="R3H_jag"/>
    <property type="match status" value="1"/>
</dbReference>